<accession>A0A9D2ENN2</accession>
<evidence type="ECO:0000313" key="2">
    <source>
        <dbReference type="EMBL" id="HIZ40710.1"/>
    </source>
</evidence>
<dbReference type="EMBL" id="DXBR01000113">
    <property type="protein sequence ID" value="HIZ40710.1"/>
    <property type="molecule type" value="Genomic_DNA"/>
</dbReference>
<organism evidence="2 3">
    <name type="scientific">Candidatus Anaerobutyricum stercoris</name>
    <dbReference type="NCBI Taxonomy" id="2838457"/>
    <lineage>
        <taxon>Bacteria</taxon>
        <taxon>Bacillati</taxon>
        <taxon>Bacillota</taxon>
        <taxon>Clostridia</taxon>
        <taxon>Lachnospirales</taxon>
        <taxon>Lachnospiraceae</taxon>
        <taxon>Anaerobutyricum</taxon>
    </lineage>
</organism>
<sequence length="89" mass="9678">MNENLILEGNTIYEIDPDCMRMKMQPQQRQAAGGGVTGTEAEGDRRAEYEEFGCGSSSSRSRSSCALLGALILAGCQAKRRGRNNFCGR</sequence>
<evidence type="ECO:0000256" key="1">
    <source>
        <dbReference type="SAM" id="MobiDB-lite"/>
    </source>
</evidence>
<gene>
    <name evidence="2" type="ORF">H9968_12475</name>
</gene>
<name>A0A9D2ENN2_9FIRM</name>
<reference evidence="2" key="1">
    <citation type="journal article" date="2021" name="PeerJ">
        <title>Extensive microbial diversity within the chicken gut microbiome revealed by metagenomics and culture.</title>
        <authorList>
            <person name="Gilroy R."/>
            <person name="Ravi A."/>
            <person name="Getino M."/>
            <person name="Pursley I."/>
            <person name="Horton D.L."/>
            <person name="Alikhan N.F."/>
            <person name="Baker D."/>
            <person name="Gharbi K."/>
            <person name="Hall N."/>
            <person name="Watson M."/>
            <person name="Adriaenssens E.M."/>
            <person name="Foster-Nyarko E."/>
            <person name="Jarju S."/>
            <person name="Secka A."/>
            <person name="Antonio M."/>
            <person name="Oren A."/>
            <person name="Chaudhuri R.R."/>
            <person name="La Ragione R."/>
            <person name="Hildebrand F."/>
            <person name="Pallen M.J."/>
        </authorList>
    </citation>
    <scope>NUCLEOTIDE SEQUENCE</scope>
    <source>
        <strain evidence="2">CHK179-28034</strain>
    </source>
</reference>
<feature type="region of interest" description="Disordered" evidence="1">
    <location>
        <begin position="24"/>
        <end position="43"/>
    </location>
</feature>
<dbReference type="Proteomes" id="UP000824049">
    <property type="component" value="Unassembled WGS sequence"/>
</dbReference>
<evidence type="ECO:0000313" key="3">
    <source>
        <dbReference type="Proteomes" id="UP000824049"/>
    </source>
</evidence>
<reference evidence="2" key="2">
    <citation type="submission" date="2021-04" db="EMBL/GenBank/DDBJ databases">
        <authorList>
            <person name="Gilroy R."/>
        </authorList>
    </citation>
    <scope>NUCLEOTIDE SEQUENCE</scope>
    <source>
        <strain evidence="2">CHK179-28034</strain>
    </source>
</reference>
<protein>
    <submittedName>
        <fullName evidence="2">Uncharacterized protein</fullName>
    </submittedName>
</protein>
<proteinExistence type="predicted"/>
<dbReference type="AlphaFoldDB" id="A0A9D2ENN2"/>
<comment type="caution">
    <text evidence="2">The sequence shown here is derived from an EMBL/GenBank/DDBJ whole genome shotgun (WGS) entry which is preliminary data.</text>
</comment>